<evidence type="ECO:0000256" key="8">
    <source>
        <dbReference type="ARBA" id="ARBA00023242"/>
    </source>
</evidence>
<protein>
    <recommendedName>
        <fullName evidence="13">DUF1746 domain-containing protein</fullName>
    </recommendedName>
</protein>
<evidence type="ECO:0000256" key="10">
    <source>
        <dbReference type="SAM" id="Phobius"/>
    </source>
</evidence>
<evidence type="ECO:0000256" key="4">
    <source>
        <dbReference type="ARBA" id="ARBA00022737"/>
    </source>
</evidence>
<evidence type="ECO:0000256" key="2">
    <source>
        <dbReference type="ARBA" id="ARBA00022553"/>
    </source>
</evidence>
<feature type="compositionally biased region" description="Polar residues" evidence="9">
    <location>
        <begin position="221"/>
        <end position="230"/>
    </location>
</feature>
<feature type="transmembrane region" description="Helical" evidence="10">
    <location>
        <begin position="78"/>
        <end position="95"/>
    </location>
</feature>
<name>A0ABZ1CTD9_9TREE</name>
<keyword evidence="3" id="KW-0479">Metal-binding</keyword>
<keyword evidence="5" id="KW-0862">Zinc</keyword>
<sequence length="261" mass="28733">MSSSSSSSSKLPFGLSSVLRPLSPPLSKTRLKSNLFVLFLFSLRSFFAPYLTIRTLIVKLGDGLQKRKGREGSWTDNSLYLIEFIIQIIMVWNIIEAIVSIQYPSTYIPPVREGLVMTPSKVTSPLTRSYSPSSPSHNPSSPSQSLQRSIYRPSSSSNNNAIMNNVGPQTPNRNQQTPHPLSNSTANSSPISLTTAKILNLPPPTNHSPNKGLFFEKKDSQSQSQPSNSVGGDFVLIDREEKDWVDNVWKGVRGKSGKIGL</sequence>
<evidence type="ECO:0000256" key="7">
    <source>
        <dbReference type="ARBA" id="ARBA00023163"/>
    </source>
</evidence>
<feature type="compositionally biased region" description="Polar residues" evidence="9">
    <location>
        <begin position="161"/>
        <end position="197"/>
    </location>
</feature>
<proteinExistence type="predicted"/>
<organism evidence="11 12">
    <name type="scientific">Kwoniella shivajii</name>
    <dbReference type="NCBI Taxonomy" id="564305"/>
    <lineage>
        <taxon>Eukaryota</taxon>
        <taxon>Fungi</taxon>
        <taxon>Dikarya</taxon>
        <taxon>Basidiomycota</taxon>
        <taxon>Agaricomycotina</taxon>
        <taxon>Tremellomycetes</taxon>
        <taxon>Tremellales</taxon>
        <taxon>Cryptococcaceae</taxon>
        <taxon>Kwoniella</taxon>
    </lineage>
</organism>
<evidence type="ECO:0000313" key="11">
    <source>
        <dbReference type="EMBL" id="WRT65019.1"/>
    </source>
</evidence>
<evidence type="ECO:0008006" key="13">
    <source>
        <dbReference type="Google" id="ProtNLM"/>
    </source>
</evidence>
<keyword evidence="4" id="KW-0677">Repeat</keyword>
<keyword evidence="2" id="KW-0597">Phosphoprotein</keyword>
<dbReference type="Proteomes" id="UP001329825">
    <property type="component" value="Chromosome 2"/>
</dbReference>
<evidence type="ECO:0000313" key="12">
    <source>
        <dbReference type="Proteomes" id="UP001329825"/>
    </source>
</evidence>
<feature type="transmembrane region" description="Helical" evidence="10">
    <location>
        <begin position="35"/>
        <end position="57"/>
    </location>
</feature>
<dbReference type="InterPro" id="IPR000684">
    <property type="entry name" value="RNA_pol_II_repeat_euk"/>
</dbReference>
<reference evidence="11 12" key="1">
    <citation type="submission" date="2024-01" db="EMBL/GenBank/DDBJ databases">
        <title>Comparative genomics of Cryptococcus and Kwoniella reveals pathogenesis evolution and contrasting modes of karyotype evolution via chromosome fusion or intercentromeric recombination.</title>
        <authorList>
            <person name="Coelho M.A."/>
            <person name="David-Palma M."/>
            <person name="Shea T."/>
            <person name="Bowers K."/>
            <person name="McGinley-Smith S."/>
            <person name="Mohammad A.W."/>
            <person name="Gnirke A."/>
            <person name="Yurkov A.M."/>
            <person name="Nowrousian M."/>
            <person name="Sun S."/>
            <person name="Cuomo C.A."/>
            <person name="Heitman J."/>
        </authorList>
    </citation>
    <scope>NUCLEOTIDE SEQUENCE [LARGE SCALE GENOMIC DNA]</scope>
    <source>
        <strain evidence="11">CBS 11374</strain>
    </source>
</reference>
<evidence type="ECO:0000256" key="1">
    <source>
        <dbReference type="ARBA" id="ARBA00004123"/>
    </source>
</evidence>
<feature type="region of interest" description="Disordered" evidence="9">
    <location>
        <begin position="122"/>
        <end position="232"/>
    </location>
</feature>
<keyword evidence="10" id="KW-0812">Transmembrane</keyword>
<dbReference type="RefSeq" id="XP_062789759.1">
    <property type="nucleotide sequence ID" value="XM_062933708.1"/>
</dbReference>
<keyword evidence="10" id="KW-1133">Transmembrane helix</keyword>
<evidence type="ECO:0000256" key="9">
    <source>
        <dbReference type="SAM" id="MobiDB-lite"/>
    </source>
</evidence>
<gene>
    <name evidence="11" type="ORF">IL334_001960</name>
</gene>
<keyword evidence="10" id="KW-0472">Membrane</keyword>
<feature type="compositionally biased region" description="Low complexity" evidence="9">
    <location>
        <begin position="124"/>
        <end position="145"/>
    </location>
</feature>
<dbReference type="EMBL" id="CP141882">
    <property type="protein sequence ID" value="WRT65019.1"/>
    <property type="molecule type" value="Genomic_DNA"/>
</dbReference>
<keyword evidence="6" id="KW-0238">DNA-binding</keyword>
<dbReference type="GeneID" id="87954091"/>
<comment type="subcellular location">
    <subcellularLocation>
        <location evidence="1">Nucleus</location>
    </subcellularLocation>
</comment>
<keyword evidence="12" id="KW-1185">Reference proteome</keyword>
<dbReference type="PROSITE" id="PS00115">
    <property type="entry name" value="RNA_POL_II_REPEAT"/>
    <property type="match status" value="1"/>
</dbReference>
<evidence type="ECO:0000256" key="5">
    <source>
        <dbReference type="ARBA" id="ARBA00022833"/>
    </source>
</evidence>
<evidence type="ECO:0000256" key="3">
    <source>
        <dbReference type="ARBA" id="ARBA00022723"/>
    </source>
</evidence>
<keyword evidence="7" id="KW-0804">Transcription</keyword>
<accession>A0ABZ1CTD9</accession>
<evidence type="ECO:0000256" key="6">
    <source>
        <dbReference type="ARBA" id="ARBA00023125"/>
    </source>
</evidence>
<keyword evidence="8" id="KW-0539">Nucleus</keyword>